<comment type="caution">
    <text evidence="3">The sequence shown here is derived from an EMBL/GenBank/DDBJ whole genome shotgun (WGS) entry which is preliminary data.</text>
</comment>
<feature type="domain" description="Metallo-beta-lactamase" evidence="2">
    <location>
        <begin position="16"/>
        <end position="210"/>
    </location>
</feature>
<dbReference type="FunFam" id="3.60.15.10:FF:000033">
    <property type="entry name" value="MBL fold metallo-hydrolase"/>
    <property type="match status" value="1"/>
</dbReference>
<dbReference type="GO" id="GO:0006749">
    <property type="term" value="P:glutathione metabolic process"/>
    <property type="evidence" value="ECO:0007669"/>
    <property type="project" value="InterPro"/>
</dbReference>
<dbReference type="Gene3D" id="3.60.15.10">
    <property type="entry name" value="Ribonuclease Z/Hydroxyacylglutathione hydrolase-like"/>
    <property type="match status" value="1"/>
</dbReference>
<dbReference type="InterPro" id="IPR051682">
    <property type="entry name" value="Mito_Persulfide_Diox"/>
</dbReference>
<evidence type="ECO:0000259" key="2">
    <source>
        <dbReference type="SMART" id="SM00849"/>
    </source>
</evidence>
<dbReference type="EMBL" id="QVQW01000003">
    <property type="protein sequence ID" value="RKU48937.1"/>
    <property type="molecule type" value="Genomic_DNA"/>
</dbReference>
<dbReference type="CDD" id="cd07724">
    <property type="entry name" value="POD-like_MBL-fold"/>
    <property type="match status" value="1"/>
</dbReference>
<proteinExistence type="predicted"/>
<dbReference type="Proteomes" id="UP000275385">
    <property type="component" value="Unassembled WGS sequence"/>
</dbReference>
<dbReference type="InterPro" id="IPR044528">
    <property type="entry name" value="POD-like_MBL-fold"/>
</dbReference>
<dbReference type="GO" id="GO:0070813">
    <property type="term" value="P:hydrogen sulfide metabolic process"/>
    <property type="evidence" value="ECO:0007669"/>
    <property type="project" value="TreeGrafter"/>
</dbReference>
<dbReference type="PANTHER" id="PTHR43084:SF1">
    <property type="entry name" value="PERSULFIDE DIOXYGENASE ETHE1, MITOCHONDRIAL"/>
    <property type="match status" value="1"/>
</dbReference>
<keyword evidence="4" id="KW-1185">Reference proteome</keyword>
<dbReference type="OrthoDB" id="449487at2759"/>
<name>A0A420YM03_9PEZI</name>
<protein>
    <recommendedName>
        <fullName evidence="2">Metallo-beta-lactamase domain-containing protein</fullName>
    </recommendedName>
</protein>
<evidence type="ECO:0000313" key="3">
    <source>
        <dbReference type="EMBL" id="RKU48937.1"/>
    </source>
</evidence>
<dbReference type="STRING" id="177199.A0A420YM03"/>
<dbReference type="SUPFAM" id="SSF56281">
    <property type="entry name" value="Metallo-hydrolase/oxidoreductase"/>
    <property type="match status" value="1"/>
</dbReference>
<reference evidence="3 4" key="1">
    <citation type="submission" date="2018-08" db="EMBL/GenBank/DDBJ databases">
        <title>Draft genome of the lignicolous fungus Coniochaeta pulveracea.</title>
        <authorList>
            <person name="Borstlap C.J."/>
            <person name="De Witt R.N."/>
            <person name="Botha A."/>
            <person name="Volschenk H."/>
        </authorList>
    </citation>
    <scope>NUCLEOTIDE SEQUENCE [LARGE SCALE GENOMIC DNA]</scope>
    <source>
        <strain evidence="3 4">CAB683</strain>
    </source>
</reference>
<gene>
    <name evidence="3" type="ORF">DL546_009261</name>
</gene>
<dbReference type="InterPro" id="IPR036866">
    <property type="entry name" value="RibonucZ/Hydroxyglut_hydro"/>
</dbReference>
<organism evidence="3 4">
    <name type="scientific">Coniochaeta pulveracea</name>
    <dbReference type="NCBI Taxonomy" id="177199"/>
    <lineage>
        <taxon>Eukaryota</taxon>
        <taxon>Fungi</taxon>
        <taxon>Dikarya</taxon>
        <taxon>Ascomycota</taxon>
        <taxon>Pezizomycotina</taxon>
        <taxon>Sordariomycetes</taxon>
        <taxon>Sordariomycetidae</taxon>
        <taxon>Coniochaetales</taxon>
        <taxon>Coniochaetaceae</taxon>
        <taxon>Coniochaeta</taxon>
    </lineage>
</organism>
<sequence>MSHEPIVHSVFEPKTCTWQYVVADPQTSAAVLIDTVLDFDPATGTISHGTADSLLSLAQGKGYHIEKILETHVHADHLTAAKYIQHKLEATQGSRPDICIGKRITEVQQRFAQRYGIPPEEYEGAFDKLFDDNEVFMTGSLEVKVLHLPGHTPDHVGYVVGANVFCGDSLFNSDVGSARCDFPGGNSHQLYESVQKLLSLPDDFKIWTGHDYPPGGDSRTEPKPYQTVAEQAEANKHVKKGVPESDFVQWRNGRDASLAEPKLLHQSLQFNIRAGRLPTPSVSGDRLVHVPLRIAGETW</sequence>
<evidence type="ECO:0000313" key="4">
    <source>
        <dbReference type="Proteomes" id="UP000275385"/>
    </source>
</evidence>
<dbReference type="GO" id="GO:0050313">
    <property type="term" value="F:sulfur dioxygenase activity"/>
    <property type="evidence" value="ECO:0007669"/>
    <property type="project" value="InterPro"/>
</dbReference>
<accession>A0A420YM03</accession>
<dbReference type="PANTHER" id="PTHR43084">
    <property type="entry name" value="PERSULFIDE DIOXYGENASE ETHE1"/>
    <property type="match status" value="1"/>
</dbReference>
<dbReference type="GO" id="GO:0046872">
    <property type="term" value="F:metal ion binding"/>
    <property type="evidence" value="ECO:0007669"/>
    <property type="project" value="UniProtKB-KW"/>
</dbReference>
<evidence type="ECO:0000256" key="1">
    <source>
        <dbReference type="ARBA" id="ARBA00022723"/>
    </source>
</evidence>
<dbReference type="InterPro" id="IPR001279">
    <property type="entry name" value="Metallo-B-lactamas"/>
</dbReference>
<dbReference type="AlphaFoldDB" id="A0A420YM03"/>
<dbReference type="Pfam" id="PF00753">
    <property type="entry name" value="Lactamase_B"/>
    <property type="match status" value="1"/>
</dbReference>
<dbReference type="SMART" id="SM00849">
    <property type="entry name" value="Lactamase_B"/>
    <property type="match status" value="1"/>
</dbReference>
<keyword evidence="1" id="KW-0479">Metal-binding</keyword>